<sequence length="414" mass="45807">MEPTPLPPSVPPTHEPPAIPVPADWEAALRTYLKVPPFWLAFPEAIESVFLHRAHGSRIHRFRQSLYASMALFAVLALCDVLLLSTFRVEALSIRFGAIAATLLAVFFLPRAALAPHRESFIAGVFALLCVAQAVISLHGGQRALLLYDEVLILGLLLCNQVARVRFRQAAPFTLFWTLLYIATVQTRDSPDVAALIFKCGFILLVALISLYTKRAMELDNRNTFALRSLNTIAGDKLNAVNAELSAQARFDTLTSLPNRRQFEEHAERMLRDAARNQSNLSVLYVDIDYFKAYNDHYGHKAGDDCLCVVASVLRFTTARALDMSARYGGEEFVIILPDTRLNNAISFALDLCQNLRELKVPHDASPIQRVSVSIGVTGRLITPDTTLSDLLSEADAALYKAKSAGRDQVYPPA</sequence>
<name>A0ABP9QDL0_9RHOO</name>
<evidence type="ECO:0000313" key="5">
    <source>
        <dbReference type="EMBL" id="GAA5160136.1"/>
    </source>
</evidence>
<evidence type="ECO:0000259" key="4">
    <source>
        <dbReference type="PROSITE" id="PS50887"/>
    </source>
</evidence>
<keyword evidence="3" id="KW-1133">Transmembrane helix</keyword>
<dbReference type="EMBL" id="BAABLD010000002">
    <property type="protein sequence ID" value="GAA5160136.1"/>
    <property type="molecule type" value="Genomic_DNA"/>
</dbReference>
<keyword evidence="3" id="KW-0472">Membrane</keyword>
<evidence type="ECO:0000313" key="6">
    <source>
        <dbReference type="Proteomes" id="UP001500547"/>
    </source>
</evidence>
<evidence type="ECO:0000256" key="3">
    <source>
        <dbReference type="SAM" id="Phobius"/>
    </source>
</evidence>
<reference evidence="6" key="1">
    <citation type="journal article" date="2019" name="Int. J. Syst. Evol. Microbiol.">
        <title>The Global Catalogue of Microorganisms (GCM) 10K type strain sequencing project: providing services to taxonomists for standard genome sequencing and annotation.</title>
        <authorList>
            <consortium name="The Broad Institute Genomics Platform"/>
            <consortium name="The Broad Institute Genome Sequencing Center for Infectious Disease"/>
            <person name="Wu L."/>
            <person name="Ma J."/>
        </authorList>
    </citation>
    <scope>NUCLEOTIDE SEQUENCE [LARGE SCALE GENOMIC DNA]</scope>
    <source>
        <strain evidence="6">JCM 18715</strain>
    </source>
</reference>
<dbReference type="NCBIfam" id="TIGR00254">
    <property type="entry name" value="GGDEF"/>
    <property type="match status" value="1"/>
</dbReference>
<keyword evidence="3" id="KW-0812">Transmembrane</keyword>
<dbReference type="InterPro" id="IPR000160">
    <property type="entry name" value="GGDEF_dom"/>
</dbReference>
<dbReference type="InterPro" id="IPR029787">
    <property type="entry name" value="Nucleotide_cyclase"/>
</dbReference>
<dbReference type="EC" id="2.7.7.65" evidence="1"/>
<feature type="transmembrane region" description="Helical" evidence="3">
    <location>
        <begin position="121"/>
        <end position="139"/>
    </location>
</feature>
<feature type="transmembrane region" description="Helical" evidence="3">
    <location>
        <begin position="92"/>
        <end position="109"/>
    </location>
</feature>
<dbReference type="SMART" id="SM00267">
    <property type="entry name" value="GGDEF"/>
    <property type="match status" value="1"/>
</dbReference>
<organism evidence="5 6">
    <name type="scientific">Viridibacterium curvum</name>
    <dbReference type="NCBI Taxonomy" id="1101404"/>
    <lineage>
        <taxon>Bacteria</taxon>
        <taxon>Pseudomonadati</taxon>
        <taxon>Pseudomonadota</taxon>
        <taxon>Betaproteobacteria</taxon>
        <taxon>Rhodocyclales</taxon>
        <taxon>Rhodocyclaceae</taxon>
        <taxon>Viridibacterium</taxon>
    </lineage>
</organism>
<dbReference type="RefSeq" id="WP_345531495.1">
    <property type="nucleotide sequence ID" value="NZ_BAABLD010000002.1"/>
</dbReference>
<evidence type="ECO:0000256" key="1">
    <source>
        <dbReference type="ARBA" id="ARBA00012528"/>
    </source>
</evidence>
<dbReference type="Pfam" id="PF00990">
    <property type="entry name" value="GGDEF"/>
    <property type="match status" value="1"/>
</dbReference>
<dbReference type="Gene3D" id="3.30.70.270">
    <property type="match status" value="1"/>
</dbReference>
<feature type="transmembrane region" description="Helical" evidence="3">
    <location>
        <begin position="66"/>
        <end position="86"/>
    </location>
</feature>
<dbReference type="PANTHER" id="PTHR45138">
    <property type="entry name" value="REGULATORY COMPONENTS OF SENSORY TRANSDUCTION SYSTEM"/>
    <property type="match status" value="1"/>
</dbReference>
<dbReference type="PROSITE" id="PS50887">
    <property type="entry name" value="GGDEF"/>
    <property type="match status" value="1"/>
</dbReference>
<proteinExistence type="predicted"/>
<comment type="caution">
    <text evidence="5">The sequence shown here is derived from an EMBL/GenBank/DDBJ whole genome shotgun (WGS) entry which is preliminary data.</text>
</comment>
<feature type="transmembrane region" description="Helical" evidence="3">
    <location>
        <begin position="193"/>
        <end position="212"/>
    </location>
</feature>
<dbReference type="SUPFAM" id="SSF55073">
    <property type="entry name" value="Nucleotide cyclase"/>
    <property type="match status" value="1"/>
</dbReference>
<evidence type="ECO:0000256" key="2">
    <source>
        <dbReference type="ARBA" id="ARBA00034247"/>
    </source>
</evidence>
<protein>
    <recommendedName>
        <fullName evidence="1">diguanylate cyclase</fullName>
        <ecNumber evidence="1">2.7.7.65</ecNumber>
    </recommendedName>
</protein>
<dbReference type="Proteomes" id="UP001500547">
    <property type="component" value="Unassembled WGS sequence"/>
</dbReference>
<comment type="catalytic activity">
    <reaction evidence="2">
        <text>2 GTP = 3',3'-c-di-GMP + 2 diphosphate</text>
        <dbReference type="Rhea" id="RHEA:24898"/>
        <dbReference type="ChEBI" id="CHEBI:33019"/>
        <dbReference type="ChEBI" id="CHEBI:37565"/>
        <dbReference type="ChEBI" id="CHEBI:58805"/>
        <dbReference type="EC" id="2.7.7.65"/>
    </reaction>
</comment>
<feature type="domain" description="GGDEF" evidence="4">
    <location>
        <begin position="279"/>
        <end position="414"/>
    </location>
</feature>
<keyword evidence="6" id="KW-1185">Reference proteome</keyword>
<gene>
    <name evidence="5" type="ORF">GCM10025770_07460</name>
</gene>
<dbReference type="CDD" id="cd01949">
    <property type="entry name" value="GGDEF"/>
    <property type="match status" value="1"/>
</dbReference>
<dbReference type="InterPro" id="IPR050469">
    <property type="entry name" value="Diguanylate_Cyclase"/>
</dbReference>
<dbReference type="InterPro" id="IPR043128">
    <property type="entry name" value="Rev_trsase/Diguanyl_cyclase"/>
</dbReference>
<dbReference type="PANTHER" id="PTHR45138:SF9">
    <property type="entry name" value="DIGUANYLATE CYCLASE DGCM-RELATED"/>
    <property type="match status" value="1"/>
</dbReference>
<accession>A0ABP9QDL0</accession>